<dbReference type="AlphaFoldDB" id="A0A3L8P6S9"/>
<evidence type="ECO:0000259" key="2">
    <source>
        <dbReference type="Pfam" id="PF03537"/>
    </source>
</evidence>
<dbReference type="SUPFAM" id="SSF51445">
    <property type="entry name" value="(Trans)glycosidases"/>
    <property type="match status" value="1"/>
</dbReference>
<dbReference type="OrthoDB" id="319933at2"/>
<dbReference type="EMBL" id="RDBE01000001">
    <property type="protein sequence ID" value="RLV51056.1"/>
    <property type="molecule type" value="Genomic_DNA"/>
</dbReference>
<dbReference type="PANTHER" id="PTHR35273:SF2">
    <property type="entry name" value="ALPHA-GALACTOSIDASE"/>
    <property type="match status" value="1"/>
</dbReference>
<feature type="signal peptide" evidence="1">
    <location>
        <begin position="1"/>
        <end position="37"/>
    </location>
</feature>
<comment type="caution">
    <text evidence="3">The sequence shown here is derived from an EMBL/GenBank/DDBJ whole genome shotgun (WGS) entry which is preliminary data.</text>
</comment>
<protein>
    <recommendedName>
        <fullName evidence="2">Glycoside-hydrolase family GH114 TIM-barrel domain-containing protein</fullName>
    </recommendedName>
</protein>
<proteinExistence type="predicted"/>
<feature type="chain" id="PRO_5018243805" description="Glycoside-hydrolase family GH114 TIM-barrel domain-containing protein" evidence="1">
    <location>
        <begin position="38"/>
        <end position="259"/>
    </location>
</feature>
<reference evidence="3 4" key="1">
    <citation type="submission" date="2018-10" db="EMBL/GenBank/DDBJ databases">
        <title>Marmoricola sp. 4Q3S-7 whole genome shotgun sequence.</title>
        <authorList>
            <person name="Li F."/>
        </authorList>
    </citation>
    <scope>NUCLEOTIDE SEQUENCE [LARGE SCALE GENOMIC DNA]</scope>
    <source>
        <strain evidence="3 4">4Q3S-7</strain>
    </source>
</reference>
<feature type="domain" description="Glycoside-hydrolase family GH114 TIM-barrel" evidence="2">
    <location>
        <begin position="39"/>
        <end position="250"/>
    </location>
</feature>
<dbReference type="Proteomes" id="UP000281708">
    <property type="component" value="Unassembled WGS sequence"/>
</dbReference>
<dbReference type="Pfam" id="PF03537">
    <property type="entry name" value="Glyco_hydro_114"/>
    <property type="match status" value="1"/>
</dbReference>
<keyword evidence="1" id="KW-0732">Signal</keyword>
<dbReference type="InterPro" id="IPR013785">
    <property type="entry name" value="Aldolase_TIM"/>
</dbReference>
<dbReference type="InterPro" id="IPR017853">
    <property type="entry name" value="GH"/>
</dbReference>
<name>A0A3L8P6S9_9ACTN</name>
<organism evidence="3 4">
    <name type="scientific">Nocardioides mangrovicus</name>
    <dbReference type="NCBI Taxonomy" id="2478913"/>
    <lineage>
        <taxon>Bacteria</taxon>
        <taxon>Bacillati</taxon>
        <taxon>Actinomycetota</taxon>
        <taxon>Actinomycetes</taxon>
        <taxon>Propionibacteriales</taxon>
        <taxon>Nocardioidaceae</taxon>
        <taxon>Nocardioides</taxon>
    </lineage>
</organism>
<keyword evidence="4" id="KW-1185">Reference proteome</keyword>
<evidence type="ECO:0000256" key="1">
    <source>
        <dbReference type="SAM" id="SignalP"/>
    </source>
</evidence>
<dbReference type="PANTHER" id="PTHR35273">
    <property type="entry name" value="ALPHA-1,4 POLYGALACTOSAMINIDASE, PUTATIVE (AFU_ORTHOLOGUE AFUA_3G07890)-RELATED"/>
    <property type="match status" value="1"/>
</dbReference>
<sequence>MVRARPPRRALPRQRVVIGALLAALLALPVTPPPANADWDYQLGGAVAPAANVRVVTRDRTQAPAPGVYDVCYVNAFQTQPGQRRFWRHHQRLLLHDHGRAVVDQAWGEWLLDVGTPAKRRALARIVGRWIDGCARSGYQAVELDNLDSFSRSHHLLTRSDDLALARLLVRRAHRAGLAVGQKNWATLDGRRIGFDFAVAEQCGQYHECDAYLAHYGGEVVDVEYTDAGFRWACDHVGEEISVERRDVDLTPGGVRAWC</sequence>
<evidence type="ECO:0000313" key="4">
    <source>
        <dbReference type="Proteomes" id="UP000281708"/>
    </source>
</evidence>
<dbReference type="InterPro" id="IPR004352">
    <property type="entry name" value="GH114_TIM-barrel"/>
</dbReference>
<dbReference type="Gene3D" id="3.20.20.70">
    <property type="entry name" value="Aldolase class I"/>
    <property type="match status" value="1"/>
</dbReference>
<accession>A0A3L8P6S9</accession>
<gene>
    <name evidence="3" type="ORF">D9V37_03805</name>
</gene>
<evidence type="ECO:0000313" key="3">
    <source>
        <dbReference type="EMBL" id="RLV51056.1"/>
    </source>
</evidence>